<protein>
    <recommendedName>
        <fullName evidence="6">AMP-dependent synthetase/ligase domain-containing protein</fullName>
    </recommendedName>
</protein>
<dbReference type="Pfam" id="PF00501">
    <property type="entry name" value="AMP-binding"/>
    <property type="match status" value="1"/>
</dbReference>
<organism evidence="4 5">
    <name type="scientific">Rhodosorus marinus</name>
    <dbReference type="NCBI Taxonomy" id="101924"/>
    <lineage>
        <taxon>Eukaryota</taxon>
        <taxon>Rhodophyta</taxon>
        <taxon>Stylonematophyceae</taxon>
        <taxon>Stylonematales</taxon>
        <taxon>Stylonemataceae</taxon>
        <taxon>Rhodosorus</taxon>
    </lineage>
</organism>
<feature type="compositionally biased region" description="Basic residues" evidence="1">
    <location>
        <begin position="430"/>
        <end position="443"/>
    </location>
</feature>
<dbReference type="CDD" id="cd04433">
    <property type="entry name" value="AFD_class_I"/>
    <property type="match status" value="1"/>
</dbReference>
<dbReference type="InterPro" id="IPR045851">
    <property type="entry name" value="AMP-bd_C_sf"/>
</dbReference>
<dbReference type="Proteomes" id="UP001157974">
    <property type="component" value="Unassembled WGS sequence"/>
</dbReference>
<evidence type="ECO:0000313" key="4">
    <source>
        <dbReference type="EMBL" id="KAJ8901521.1"/>
    </source>
</evidence>
<dbReference type="GO" id="GO:0006631">
    <property type="term" value="P:fatty acid metabolic process"/>
    <property type="evidence" value="ECO:0007669"/>
    <property type="project" value="TreeGrafter"/>
</dbReference>
<name>A0AAV8UGB5_9RHOD</name>
<accession>A0AAV8UGB5</accession>
<evidence type="ECO:0000259" key="3">
    <source>
        <dbReference type="Pfam" id="PF13193"/>
    </source>
</evidence>
<comment type="caution">
    <text evidence="4">The sequence shown here is derived from an EMBL/GenBank/DDBJ whole genome shotgun (WGS) entry which is preliminary data.</text>
</comment>
<gene>
    <name evidence="4" type="ORF">NDN08_007365</name>
</gene>
<dbReference type="PROSITE" id="PS00455">
    <property type="entry name" value="AMP_BINDING"/>
    <property type="match status" value="1"/>
</dbReference>
<proteinExistence type="predicted"/>
<dbReference type="Gene3D" id="3.30.300.30">
    <property type="match status" value="1"/>
</dbReference>
<feature type="compositionally biased region" description="Basic and acidic residues" evidence="1">
    <location>
        <begin position="444"/>
        <end position="479"/>
    </location>
</feature>
<dbReference type="SUPFAM" id="SSF56801">
    <property type="entry name" value="Acetyl-CoA synthetase-like"/>
    <property type="match status" value="1"/>
</dbReference>
<dbReference type="InterPro" id="IPR020845">
    <property type="entry name" value="AMP-binding_CS"/>
</dbReference>
<evidence type="ECO:0000259" key="2">
    <source>
        <dbReference type="Pfam" id="PF00501"/>
    </source>
</evidence>
<dbReference type="AlphaFoldDB" id="A0AAV8UGB5"/>
<dbReference type="InterPro" id="IPR042099">
    <property type="entry name" value="ANL_N_sf"/>
</dbReference>
<feature type="compositionally biased region" description="Basic residues" evidence="1">
    <location>
        <begin position="514"/>
        <end position="545"/>
    </location>
</feature>
<evidence type="ECO:0000313" key="5">
    <source>
        <dbReference type="Proteomes" id="UP001157974"/>
    </source>
</evidence>
<feature type="domain" description="AMP-binding enzyme C-terminal" evidence="3">
    <location>
        <begin position="328"/>
        <end position="386"/>
    </location>
</feature>
<evidence type="ECO:0000256" key="1">
    <source>
        <dbReference type="SAM" id="MobiDB-lite"/>
    </source>
</evidence>
<dbReference type="InterPro" id="IPR025110">
    <property type="entry name" value="AMP-bd_C"/>
</dbReference>
<dbReference type="Gene3D" id="3.40.50.12780">
    <property type="entry name" value="N-terminal domain of ligase-like"/>
    <property type="match status" value="1"/>
</dbReference>
<evidence type="ECO:0008006" key="6">
    <source>
        <dbReference type="Google" id="ProtNLM"/>
    </source>
</evidence>
<dbReference type="GO" id="GO:0031956">
    <property type="term" value="F:medium-chain fatty acid-CoA ligase activity"/>
    <property type="evidence" value="ECO:0007669"/>
    <property type="project" value="TreeGrafter"/>
</dbReference>
<dbReference type="EMBL" id="JAMWBK010000011">
    <property type="protein sequence ID" value="KAJ8901521.1"/>
    <property type="molecule type" value="Genomic_DNA"/>
</dbReference>
<feature type="compositionally biased region" description="Basic and acidic residues" evidence="1">
    <location>
        <begin position="496"/>
        <end position="513"/>
    </location>
</feature>
<dbReference type="Pfam" id="PF13193">
    <property type="entry name" value="AMP-binding_C"/>
    <property type="match status" value="1"/>
</dbReference>
<sequence length="545" mass="60060">MINALEDTRPIALVYDPVYEGIVDAIRSKYGHRIEVVRADTATYPEQGSGGSIETKANGSQTPCGIFFTSGTTGRSKGAIISNESFFVQGAAKLEHVGYNINTVYLHLVPLFHVGGASSAVAVLIAGGTHIVDDSHAFSAARVMRLINKFKVTAFAAVPTMLGNIVDKAFNTSAKVSSFDTVSKILVGGGALDPQLKTQVLSVFPAAAIIVAYGMTETASSITFADVTARDRDDSGDVGRPPSHVRLSIVYGNESRNQDQGSTGEIATKGPHVMQGYMGRPRESQGVLQDGWFLTGDLGLISDSGSLILRGRKKDMIKTAGENVYAVEVERELAEHPIVAECAVLGLPHARYGEIVCAAVVLRSGARTGWEEELRSFLRERLSHYKEVVYDAADHREFVTGFKRRKDERRRRAEDELAEQARKDRIEKRKEKRQLFKKMRQARGIHDFADDDRRSEEGSREKDNLATDERMYENHEGGKVRVTVEQMESSIAPRIPMERAQKKESDVKPDVRKTVKKGRQGLAKGKHSSTRGRKSSKQGQRAKKR</sequence>
<dbReference type="PANTHER" id="PTHR43201">
    <property type="entry name" value="ACYL-COA SYNTHETASE"/>
    <property type="match status" value="1"/>
</dbReference>
<reference evidence="4 5" key="1">
    <citation type="journal article" date="2023" name="Nat. Commun.">
        <title>Origin of minicircular mitochondrial genomes in red algae.</title>
        <authorList>
            <person name="Lee Y."/>
            <person name="Cho C.H."/>
            <person name="Lee Y.M."/>
            <person name="Park S.I."/>
            <person name="Yang J.H."/>
            <person name="West J.A."/>
            <person name="Bhattacharya D."/>
            <person name="Yoon H.S."/>
        </authorList>
    </citation>
    <scope>NUCLEOTIDE SEQUENCE [LARGE SCALE GENOMIC DNA]</scope>
    <source>
        <strain evidence="4 5">CCMP1338</strain>
        <tissue evidence="4">Whole cell</tissue>
    </source>
</reference>
<feature type="domain" description="AMP-dependent synthetase/ligase" evidence="2">
    <location>
        <begin position="53"/>
        <end position="277"/>
    </location>
</feature>
<dbReference type="PANTHER" id="PTHR43201:SF32">
    <property type="entry name" value="2-SUCCINYLBENZOATE--COA LIGASE, CHLOROPLASTIC_PEROXISOMAL"/>
    <property type="match status" value="1"/>
</dbReference>
<dbReference type="InterPro" id="IPR000873">
    <property type="entry name" value="AMP-dep_synth/lig_dom"/>
</dbReference>
<keyword evidence="5" id="KW-1185">Reference proteome</keyword>
<feature type="region of interest" description="Disordered" evidence="1">
    <location>
        <begin position="428"/>
        <end position="545"/>
    </location>
</feature>